<reference evidence="2 3" key="1">
    <citation type="journal article" date="2015" name="Microbiome">
        <title>Genomic resolution of linkages in carbon, nitrogen, and sulfur cycling among widespread estuary sediment bacteria.</title>
        <authorList>
            <person name="Baker B.J."/>
            <person name="Lazar C.S."/>
            <person name="Teske A.P."/>
            <person name="Dick G.J."/>
        </authorList>
    </citation>
    <scope>NUCLEOTIDE SEQUENCE [LARGE SCALE GENOMIC DNA]</scope>
    <source>
        <strain evidence="2">DG_24</strain>
    </source>
</reference>
<sequence>MNGPARQDSAARRVLVIGIDGGTFRVIDPLLCEGRLPNIGRLIERGVRGDLLSTIPPSSSTAWTSFMTGKNPGKHGVYFFRRRMNGSYERPLINADWVRSQTLWDIVSAAGNRVNVFNVPVTYPPRAINGVMVSGLLTPSQESVFTYPSALHLELIFEVGTLPLFHDIMATFKRDTALNTLDQLFFTERKRGEAVLYLMDRYPWDLFVAVFTATDRLQHQAGRMWRDDYERQGGEWAGKLGDVISQCYELVDGIIGKMLARVGDETTVVILSDHGFGPIDKHFYVNRWLIDEGLLKLKRGLGARRRLSYRKTSLGRIVQRSPFRSISRFLPRLLRGLPVGIPVFRPCRPEERVDWSRTRAFSSFEGGEETISINQRGREPKGCVEPGHEFESARQSVIDRLKELRDPVTGEPIIEGAYRPEEIYRGPLLVEAPDITFTTRKMSYHPRGELDGNDLFENPPTGTPALHTLEGILAMSGGPVKRGTAITGASIIDLAPTVLYLLGIPVPKDMDGKILVSAIEDEFVQSHEPEFVEPPEETRAAPERSFSSEEEEQVKDHLRAIGYID</sequence>
<dbReference type="STRING" id="1703770.AMJ39_06425"/>
<organism evidence="2 3">
    <name type="scientific">candidate division TA06 bacterium DG_24</name>
    <dbReference type="NCBI Taxonomy" id="1703770"/>
    <lineage>
        <taxon>Bacteria</taxon>
        <taxon>Bacteria division TA06</taxon>
    </lineage>
</organism>
<dbReference type="InterPro" id="IPR002591">
    <property type="entry name" value="Phosphodiest/P_Trfase"/>
</dbReference>
<dbReference type="Proteomes" id="UP000052008">
    <property type="component" value="Unassembled WGS sequence"/>
</dbReference>
<protein>
    <recommendedName>
        <fullName evidence="4">Phosphodiesterase</fullName>
    </recommendedName>
</protein>
<dbReference type="PANTHER" id="PTHR10151:SF120">
    <property type="entry name" value="BIS(5'-ADENOSYL)-TRIPHOSPHATASE"/>
    <property type="match status" value="1"/>
</dbReference>
<dbReference type="SUPFAM" id="SSF53649">
    <property type="entry name" value="Alkaline phosphatase-like"/>
    <property type="match status" value="2"/>
</dbReference>
<feature type="compositionally biased region" description="Basic and acidic residues" evidence="1">
    <location>
        <begin position="528"/>
        <end position="542"/>
    </location>
</feature>
<feature type="region of interest" description="Disordered" evidence="1">
    <location>
        <begin position="528"/>
        <end position="565"/>
    </location>
</feature>
<proteinExistence type="predicted"/>
<dbReference type="EMBL" id="LIZS01000035">
    <property type="protein sequence ID" value="KPJ52940.1"/>
    <property type="molecule type" value="Genomic_DNA"/>
</dbReference>
<dbReference type="AlphaFoldDB" id="A0A0S7WTN1"/>
<evidence type="ECO:0008006" key="4">
    <source>
        <dbReference type="Google" id="ProtNLM"/>
    </source>
</evidence>
<gene>
    <name evidence="2" type="ORF">AMJ39_06425</name>
</gene>
<dbReference type="PANTHER" id="PTHR10151">
    <property type="entry name" value="ECTONUCLEOTIDE PYROPHOSPHATASE/PHOSPHODIESTERASE"/>
    <property type="match status" value="1"/>
</dbReference>
<evidence type="ECO:0000256" key="1">
    <source>
        <dbReference type="SAM" id="MobiDB-lite"/>
    </source>
</evidence>
<evidence type="ECO:0000313" key="2">
    <source>
        <dbReference type="EMBL" id="KPJ52940.1"/>
    </source>
</evidence>
<name>A0A0S7WTN1_UNCT6</name>
<dbReference type="Pfam" id="PF01663">
    <property type="entry name" value="Phosphodiest"/>
    <property type="match status" value="1"/>
</dbReference>
<comment type="caution">
    <text evidence="2">The sequence shown here is derived from an EMBL/GenBank/DDBJ whole genome shotgun (WGS) entry which is preliminary data.</text>
</comment>
<dbReference type="GO" id="GO:0016787">
    <property type="term" value="F:hydrolase activity"/>
    <property type="evidence" value="ECO:0007669"/>
    <property type="project" value="UniProtKB-ARBA"/>
</dbReference>
<accession>A0A0S7WTN1</accession>
<dbReference type="Gene3D" id="3.40.720.10">
    <property type="entry name" value="Alkaline Phosphatase, subunit A"/>
    <property type="match status" value="2"/>
</dbReference>
<evidence type="ECO:0000313" key="3">
    <source>
        <dbReference type="Proteomes" id="UP000052008"/>
    </source>
</evidence>
<dbReference type="InterPro" id="IPR017850">
    <property type="entry name" value="Alkaline_phosphatase_core_sf"/>
</dbReference>